<name>A0AAD6SRD5_9AGAR</name>
<accession>A0AAD6SRD5</accession>
<feature type="compositionally biased region" description="Low complexity" evidence="1">
    <location>
        <begin position="14"/>
        <end position="34"/>
    </location>
</feature>
<evidence type="ECO:0000313" key="3">
    <source>
        <dbReference type="Proteomes" id="UP001218188"/>
    </source>
</evidence>
<protein>
    <submittedName>
        <fullName evidence="2">Uncharacterized protein</fullName>
    </submittedName>
</protein>
<feature type="region of interest" description="Disordered" evidence="1">
    <location>
        <begin position="14"/>
        <end position="83"/>
    </location>
</feature>
<gene>
    <name evidence="2" type="ORF">C8F04DRAFT_1003971</name>
</gene>
<organism evidence="2 3">
    <name type="scientific">Mycena alexandri</name>
    <dbReference type="NCBI Taxonomy" id="1745969"/>
    <lineage>
        <taxon>Eukaryota</taxon>
        <taxon>Fungi</taxon>
        <taxon>Dikarya</taxon>
        <taxon>Basidiomycota</taxon>
        <taxon>Agaricomycotina</taxon>
        <taxon>Agaricomycetes</taxon>
        <taxon>Agaricomycetidae</taxon>
        <taxon>Agaricales</taxon>
        <taxon>Marasmiineae</taxon>
        <taxon>Mycenaceae</taxon>
        <taxon>Mycena</taxon>
    </lineage>
</organism>
<dbReference type="Proteomes" id="UP001218188">
    <property type="component" value="Unassembled WGS sequence"/>
</dbReference>
<sequence length="289" mass="30143">MFIQFVTSRRQLSRQGSSIISSRSTSGSSGVSTSPVPVFNTDKTATPYGPGGCSASTISSGQPFSGRKQGGGTRDQIFGSQTYGSGYPGNSGRGVAGRGFPFFFWPLSFEGRPGNGAYLQSNIEYGHAYNSSRPGGAMVTASFVSAATAANISVFRILADDITTDSLLGNIFANCSRYTNSSADNLVFAAYNETGASLPQPEQVIQYYRASSIALSLDGYNNTSVFLADGTPDVSLPSSGIDTALLNCINQTIGLAAPLITSGGQWAAIPNNMGLLGLTLGVWLSSMFM</sequence>
<keyword evidence="3" id="KW-1185">Reference proteome</keyword>
<evidence type="ECO:0000256" key="1">
    <source>
        <dbReference type="SAM" id="MobiDB-lite"/>
    </source>
</evidence>
<comment type="caution">
    <text evidence="2">The sequence shown here is derived from an EMBL/GenBank/DDBJ whole genome shotgun (WGS) entry which is preliminary data.</text>
</comment>
<dbReference type="AlphaFoldDB" id="A0AAD6SRD5"/>
<reference evidence="2" key="1">
    <citation type="submission" date="2023-03" db="EMBL/GenBank/DDBJ databases">
        <title>Massive genome expansion in bonnet fungi (Mycena s.s.) driven by repeated elements and novel gene families across ecological guilds.</title>
        <authorList>
            <consortium name="Lawrence Berkeley National Laboratory"/>
            <person name="Harder C.B."/>
            <person name="Miyauchi S."/>
            <person name="Viragh M."/>
            <person name="Kuo A."/>
            <person name="Thoen E."/>
            <person name="Andreopoulos B."/>
            <person name="Lu D."/>
            <person name="Skrede I."/>
            <person name="Drula E."/>
            <person name="Henrissat B."/>
            <person name="Morin E."/>
            <person name="Kohler A."/>
            <person name="Barry K."/>
            <person name="LaButti K."/>
            <person name="Morin E."/>
            <person name="Salamov A."/>
            <person name="Lipzen A."/>
            <person name="Mereny Z."/>
            <person name="Hegedus B."/>
            <person name="Baldrian P."/>
            <person name="Stursova M."/>
            <person name="Weitz H."/>
            <person name="Taylor A."/>
            <person name="Grigoriev I.V."/>
            <person name="Nagy L.G."/>
            <person name="Martin F."/>
            <person name="Kauserud H."/>
        </authorList>
    </citation>
    <scope>NUCLEOTIDE SEQUENCE</scope>
    <source>
        <strain evidence="2">CBHHK200</strain>
    </source>
</reference>
<proteinExistence type="predicted"/>
<dbReference type="EMBL" id="JARJCM010000073">
    <property type="protein sequence ID" value="KAJ7032458.1"/>
    <property type="molecule type" value="Genomic_DNA"/>
</dbReference>
<evidence type="ECO:0000313" key="2">
    <source>
        <dbReference type="EMBL" id="KAJ7032458.1"/>
    </source>
</evidence>
<feature type="compositionally biased region" description="Polar residues" evidence="1">
    <location>
        <begin position="54"/>
        <end position="63"/>
    </location>
</feature>